<accession>A0A839Q5G5</accession>
<gene>
    <name evidence="2" type="ORF">FHR72_002973</name>
</gene>
<feature type="transmembrane region" description="Helical" evidence="1">
    <location>
        <begin position="92"/>
        <end position="112"/>
    </location>
</feature>
<keyword evidence="3" id="KW-1185">Reference proteome</keyword>
<keyword evidence="1" id="KW-0812">Transmembrane</keyword>
<organism evidence="2 3">
    <name type="scientific">Mycolicibacterium iranicum</name>
    <name type="common">Mycobacterium iranicum</name>
    <dbReference type="NCBI Taxonomy" id="912594"/>
    <lineage>
        <taxon>Bacteria</taxon>
        <taxon>Bacillati</taxon>
        <taxon>Actinomycetota</taxon>
        <taxon>Actinomycetes</taxon>
        <taxon>Mycobacteriales</taxon>
        <taxon>Mycobacteriaceae</taxon>
        <taxon>Mycolicibacterium</taxon>
    </lineage>
</organism>
<evidence type="ECO:0000313" key="3">
    <source>
        <dbReference type="Proteomes" id="UP000550501"/>
    </source>
</evidence>
<feature type="transmembrane region" description="Helical" evidence="1">
    <location>
        <begin position="152"/>
        <end position="170"/>
    </location>
</feature>
<dbReference type="RefSeq" id="WP_311736144.1">
    <property type="nucleotide sequence ID" value="NZ_JACHVU010000006.1"/>
</dbReference>
<evidence type="ECO:0008006" key="4">
    <source>
        <dbReference type="Google" id="ProtNLM"/>
    </source>
</evidence>
<dbReference type="Proteomes" id="UP000550501">
    <property type="component" value="Unassembled WGS sequence"/>
</dbReference>
<feature type="transmembrane region" description="Helical" evidence="1">
    <location>
        <begin position="51"/>
        <end position="72"/>
    </location>
</feature>
<sequence length="184" mass="19064">MFFALATAPGVAPALGAGPANALCFVGSWFFTTAAWMQLSLSDRRRHGEWWAAATQFAGTLLFNVSTGAAVWAHAVAEERRYVWAPDATGSALFLVSGALAMAAIAAVSGVLELRSRDWQAGAVNLVGCIAFGVSAVAAFVRGGGITVDEPLANLGTFLGALCFLVAALMEVPRRGSRMRSGVG</sequence>
<evidence type="ECO:0000256" key="1">
    <source>
        <dbReference type="SAM" id="Phobius"/>
    </source>
</evidence>
<protein>
    <recommendedName>
        <fullName evidence="4">YrhK domain-containing protein</fullName>
    </recommendedName>
</protein>
<name>A0A839Q5G5_MYCIR</name>
<dbReference type="AlphaFoldDB" id="A0A839Q5G5"/>
<feature type="transmembrane region" description="Helical" evidence="1">
    <location>
        <begin position="124"/>
        <end position="146"/>
    </location>
</feature>
<feature type="transmembrane region" description="Helical" evidence="1">
    <location>
        <begin position="20"/>
        <end position="39"/>
    </location>
</feature>
<evidence type="ECO:0000313" key="2">
    <source>
        <dbReference type="EMBL" id="MBB2991488.1"/>
    </source>
</evidence>
<reference evidence="2 3" key="1">
    <citation type="submission" date="2020-08" db="EMBL/GenBank/DDBJ databases">
        <title>The Agave Microbiome: Exploring the role of microbial communities in plant adaptations to desert environments.</title>
        <authorList>
            <person name="Partida-Martinez L.P."/>
        </authorList>
    </citation>
    <scope>NUCLEOTIDE SEQUENCE [LARGE SCALE GENOMIC DNA]</scope>
    <source>
        <strain evidence="2 3">AT2.18</strain>
    </source>
</reference>
<keyword evidence="1" id="KW-0472">Membrane</keyword>
<comment type="caution">
    <text evidence="2">The sequence shown here is derived from an EMBL/GenBank/DDBJ whole genome shotgun (WGS) entry which is preliminary data.</text>
</comment>
<keyword evidence="1" id="KW-1133">Transmembrane helix</keyword>
<proteinExistence type="predicted"/>
<dbReference type="EMBL" id="JACHVU010000006">
    <property type="protein sequence ID" value="MBB2991488.1"/>
    <property type="molecule type" value="Genomic_DNA"/>
</dbReference>